<keyword evidence="3" id="KW-1185">Reference proteome</keyword>
<sequence>MRTHPNERERGSRKDAWCVRIGPMRTYSVRIGRASRAYKRTPSPSHLSFSSLISQVSPNLRKAKTYQAPTRFSRSLAALSARQAKDEVGPSNAAPHNDEVIEISSDSDSEQIPEYVPGEGAGIEEEEKVPKYVPGEGAIIEVLQPLNQEEPEDIPYDGPVQDPEDKPMEDEEEYPEEEQENEEEDVPNLQPGIPDYDEYFHDYFKLGPPPSPDSSTGSPSSSDDQ</sequence>
<organism evidence="2 3">
    <name type="scientific">Stylosanthes scabra</name>
    <dbReference type="NCBI Taxonomy" id="79078"/>
    <lineage>
        <taxon>Eukaryota</taxon>
        <taxon>Viridiplantae</taxon>
        <taxon>Streptophyta</taxon>
        <taxon>Embryophyta</taxon>
        <taxon>Tracheophyta</taxon>
        <taxon>Spermatophyta</taxon>
        <taxon>Magnoliopsida</taxon>
        <taxon>eudicotyledons</taxon>
        <taxon>Gunneridae</taxon>
        <taxon>Pentapetalae</taxon>
        <taxon>rosids</taxon>
        <taxon>fabids</taxon>
        <taxon>Fabales</taxon>
        <taxon>Fabaceae</taxon>
        <taxon>Papilionoideae</taxon>
        <taxon>50 kb inversion clade</taxon>
        <taxon>dalbergioids sensu lato</taxon>
        <taxon>Dalbergieae</taxon>
        <taxon>Pterocarpus clade</taxon>
        <taxon>Stylosanthes</taxon>
    </lineage>
</organism>
<accession>A0ABU6T5Q9</accession>
<protein>
    <submittedName>
        <fullName evidence="2">Uncharacterized protein</fullName>
    </submittedName>
</protein>
<evidence type="ECO:0000313" key="3">
    <source>
        <dbReference type="Proteomes" id="UP001341840"/>
    </source>
</evidence>
<gene>
    <name evidence="2" type="ORF">PIB30_009655</name>
</gene>
<proteinExistence type="predicted"/>
<dbReference type="Proteomes" id="UP001341840">
    <property type="component" value="Unassembled WGS sequence"/>
</dbReference>
<comment type="caution">
    <text evidence="2">The sequence shown here is derived from an EMBL/GenBank/DDBJ whole genome shotgun (WGS) entry which is preliminary data.</text>
</comment>
<evidence type="ECO:0000256" key="1">
    <source>
        <dbReference type="SAM" id="MobiDB-lite"/>
    </source>
</evidence>
<feature type="compositionally biased region" description="Low complexity" evidence="1">
    <location>
        <begin position="213"/>
        <end position="225"/>
    </location>
</feature>
<feature type="compositionally biased region" description="Acidic residues" evidence="1">
    <location>
        <begin position="167"/>
        <end position="186"/>
    </location>
</feature>
<feature type="region of interest" description="Disordered" evidence="1">
    <location>
        <begin position="77"/>
        <end position="225"/>
    </location>
</feature>
<evidence type="ECO:0000313" key="2">
    <source>
        <dbReference type="EMBL" id="MED6143845.1"/>
    </source>
</evidence>
<dbReference type="EMBL" id="JASCZI010090643">
    <property type="protein sequence ID" value="MED6143845.1"/>
    <property type="molecule type" value="Genomic_DNA"/>
</dbReference>
<name>A0ABU6T5Q9_9FABA</name>
<reference evidence="2 3" key="1">
    <citation type="journal article" date="2023" name="Plants (Basel)">
        <title>Bridging the Gap: Combining Genomics and Transcriptomics Approaches to Understand Stylosanthes scabra, an Orphan Legume from the Brazilian Caatinga.</title>
        <authorList>
            <person name="Ferreira-Neto J.R.C."/>
            <person name="da Silva M.D."/>
            <person name="Binneck E."/>
            <person name="de Melo N.F."/>
            <person name="da Silva R.H."/>
            <person name="de Melo A.L.T.M."/>
            <person name="Pandolfi V."/>
            <person name="Bustamante F.O."/>
            <person name="Brasileiro-Vidal A.C."/>
            <person name="Benko-Iseppon A.M."/>
        </authorList>
    </citation>
    <scope>NUCLEOTIDE SEQUENCE [LARGE SCALE GENOMIC DNA]</scope>
    <source>
        <tissue evidence="2">Leaves</tissue>
    </source>
</reference>